<evidence type="ECO:0000256" key="4">
    <source>
        <dbReference type="ARBA" id="ARBA00023163"/>
    </source>
</evidence>
<dbReference type="PROSITE" id="PS50217">
    <property type="entry name" value="BZIP"/>
    <property type="match status" value="1"/>
</dbReference>
<dbReference type="PANTHER" id="PTHR11462">
    <property type="entry name" value="JUN TRANSCRIPTION FACTOR-RELATED"/>
    <property type="match status" value="1"/>
</dbReference>
<proteinExistence type="evidence at transcript level"/>
<dbReference type="GO" id="GO:0000978">
    <property type="term" value="F:RNA polymerase II cis-regulatory region sequence-specific DNA binding"/>
    <property type="evidence" value="ECO:0007669"/>
    <property type="project" value="TreeGrafter"/>
</dbReference>
<accession>A0A288W1U8</accession>
<reference evidence="8" key="2">
    <citation type="journal article" date="2017" name="Cell. Physiol. Biochem.">
        <title>Regulation of AP-1 by MAPK signaling in metal-stressed sea anemone.</title>
        <authorList>
            <person name="Agmon M."/>
            <person name="Brekhman V."/>
            <person name="Morgenstern D."/>
            <person name="Tamar L."/>
        </authorList>
    </citation>
    <scope>NUCLEOTIDE SEQUENCE</scope>
</reference>
<dbReference type="CDD" id="cd14696">
    <property type="entry name" value="bZIP_Jun"/>
    <property type="match status" value="1"/>
</dbReference>
<dbReference type="SUPFAM" id="SSF57959">
    <property type="entry name" value="Leucine zipper domain"/>
    <property type="match status" value="1"/>
</dbReference>
<keyword evidence="5" id="KW-0175">Coiled coil</keyword>
<sequence>MSDLTFYEDSIYSESMSEKEAYDRSKLKLDFGSASAISATKRNTILAGTPSNGALLQSPDLMLLKLGSPELENLIMQNNGLITTTPTPTDSSISDQSTVEERENFAAGFVRALQKLQQHGETNESTPPCTSTEFQKPRSTQNRSQGFPYYDMNANSVAIKKEIPEPAVSLSQLQSRPNGYQSQTWVKSDANAIHASQTSISRTQARPVITNRPSCIQESTQNHQRLRHIANSQPSVVRYAQHQTDTGLTTRSNPSSSGVYPASNTGLTRTIPQTGVNIHQASSLQRTIPSSSAYPVISSVGSASSSPRPPTYKIEDEAQIVPSNTPPLQSTPIDLKMQEIIKHERKKLRNRLAAQRCRKRKIEREDELKEKVKELKMTYSELTSTRTELRKQVIELKQKVMNHVNQGCHVYLPTSSGVMAEGITTTVA</sequence>
<dbReference type="SMART" id="SM00338">
    <property type="entry name" value="BRLZ"/>
    <property type="match status" value="1"/>
</dbReference>
<protein>
    <submittedName>
        <fullName evidence="8">Jun1</fullName>
    </submittedName>
</protein>
<name>A0A288W1U8_AURAU</name>
<evidence type="ECO:0000256" key="6">
    <source>
        <dbReference type="SAM" id="MobiDB-lite"/>
    </source>
</evidence>
<dbReference type="AlphaFoldDB" id="A0A288W1U8"/>
<dbReference type="PROSITE" id="PS00036">
    <property type="entry name" value="BZIP_BASIC"/>
    <property type="match status" value="1"/>
</dbReference>
<evidence type="ECO:0000256" key="1">
    <source>
        <dbReference type="ARBA" id="ARBA00006882"/>
    </source>
</evidence>
<dbReference type="Gene3D" id="1.20.5.170">
    <property type="match status" value="1"/>
</dbReference>
<evidence type="ECO:0000259" key="7">
    <source>
        <dbReference type="PROSITE" id="PS50217"/>
    </source>
</evidence>
<dbReference type="Pfam" id="PF03957">
    <property type="entry name" value="Jun"/>
    <property type="match status" value="1"/>
</dbReference>
<feature type="coiled-coil region" evidence="5">
    <location>
        <begin position="345"/>
        <end position="406"/>
    </location>
</feature>
<dbReference type="Pfam" id="PF00170">
    <property type="entry name" value="bZIP_1"/>
    <property type="match status" value="1"/>
</dbReference>
<dbReference type="InterPro" id="IPR004827">
    <property type="entry name" value="bZIP"/>
</dbReference>
<feature type="region of interest" description="Disordered" evidence="6">
    <location>
        <begin position="117"/>
        <end position="149"/>
    </location>
</feature>
<dbReference type="GO" id="GO:0042127">
    <property type="term" value="P:regulation of cell population proliferation"/>
    <property type="evidence" value="ECO:0007669"/>
    <property type="project" value="TreeGrafter"/>
</dbReference>
<dbReference type="InterPro" id="IPR046347">
    <property type="entry name" value="bZIP_sf"/>
</dbReference>
<dbReference type="InterPro" id="IPR050946">
    <property type="entry name" value="AP-1_TF_bZIP"/>
</dbReference>
<feature type="compositionally biased region" description="Polar residues" evidence="6">
    <location>
        <begin position="117"/>
        <end position="145"/>
    </location>
</feature>
<evidence type="ECO:0000313" key="8">
    <source>
        <dbReference type="EMBL" id="ARJ54249.1"/>
    </source>
</evidence>
<keyword evidence="2" id="KW-0805">Transcription regulation</keyword>
<keyword evidence="3" id="KW-0238">DNA-binding</keyword>
<comment type="similarity">
    <text evidence="1">Belongs to the bZIP family. Jun subfamily.</text>
</comment>
<dbReference type="GO" id="GO:0005667">
    <property type="term" value="C:transcription regulator complex"/>
    <property type="evidence" value="ECO:0007669"/>
    <property type="project" value="TreeGrafter"/>
</dbReference>
<dbReference type="EMBL" id="KX424616">
    <property type="protein sequence ID" value="ARJ54249.1"/>
    <property type="molecule type" value="mRNA"/>
</dbReference>
<evidence type="ECO:0000256" key="5">
    <source>
        <dbReference type="SAM" id="Coils"/>
    </source>
</evidence>
<reference evidence="8" key="1">
    <citation type="submission" date="2016-06" db="EMBL/GenBank/DDBJ databases">
        <authorList>
            <person name="Kjaerup R.B."/>
            <person name="Dalgaard T.S."/>
            <person name="Juul-Madsen H.R."/>
        </authorList>
    </citation>
    <scope>NUCLEOTIDE SEQUENCE</scope>
</reference>
<dbReference type="InterPro" id="IPR002112">
    <property type="entry name" value="Leuzip_Jun"/>
</dbReference>
<dbReference type="PANTHER" id="PTHR11462:SF35">
    <property type="entry name" value="TRANSCRIPTION FACTOR JRA"/>
    <property type="match status" value="1"/>
</dbReference>
<feature type="domain" description="BZIP" evidence="7">
    <location>
        <begin position="342"/>
        <end position="403"/>
    </location>
</feature>
<dbReference type="GO" id="GO:0000981">
    <property type="term" value="F:DNA-binding transcription factor activity, RNA polymerase II-specific"/>
    <property type="evidence" value="ECO:0007669"/>
    <property type="project" value="TreeGrafter"/>
</dbReference>
<dbReference type="GO" id="GO:0051726">
    <property type="term" value="P:regulation of cell cycle"/>
    <property type="evidence" value="ECO:0007669"/>
    <property type="project" value="TreeGrafter"/>
</dbReference>
<gene>
    <name evidence="8" type="primary">Jun1</name>
</gene>
<evidence type="ECO:0000256" key="3">
    <source>
        <dbReference type="ARBA" id="ARBA00023125"/>
    </source>
</evidence>
<dbReference type="PRINTS" id="PR00043">
    <property type="entry name" value="LEUZIPPRJUN"/>
</dbReference>
<organism evidence="8">
    <name type="scientific">Aurelia aurita</name>
    <name type="common">Moon jellyfish</name>
    <name type="synonym">Medusa aurita</name>
    <dbReference type="NCBI Taxonomy" id="6145"/>
    <lineage>
        <taxon>Eukaryota</taxon>
        <taxon>Metazoa</taxon>
        <taxon>Cnidaria</taxon>
        <taxon>Scyphozoa</taxon>
        <taxon>Semaeostomeae</taxon>
        <taxon>Ulmaridae</taxon>
        <taxon>Aurelia</taxon>
    </lineage>
</organism>
<keyword evidence="4" id="KW-0804">Transcription</keyword>
<feature type="region of interest" description="Disordered" evidence="6">
    <location>
        <begin position="244"/>
        <end position="270"/>
    </location>
</feature>
<dbReference type="InterPro" id="IPR005643">
    <property type="entry name" value="JNK"/>
</dbReference>
<evidence type="ECO:0000256" key="2">
    <source>
        <dbReference type="ARBA" id="ARBA00023015"/>
    </source>
</evidence>